<proteinExistence type="predicted"/>
<dbReference type="Proteomes" id="UP000095280">
    <property type="component" value="Unplaced"/>
</dbReference>
<evidence type="ECO:0000313" key="1">
    <source>
        <dbReference type="Proteomes" id="UP000095280"/>
    </source>
</evidence>
<protein>
    <submittedName>
        <fullName evidence="2">BHLH domain-containing protein</fullName>
    </submittedName>
</protein>
<sequence>MTDPYFTDAYFKRLLQAEQQQQQKQQKSELLQQQNRLIGLLQPQAAGSGATRSAAASSGVSSDPGSPYAHLQACQLLQPIKRHQRPAHKEAELRRLSKIRDGVKLLSRVCGIDTLDNQAKSPAVNRYSGLSRHVSESALLKLCADRIQAVEQEITDQSAEIERLRALLSVSTMPSSQAIDYVQTRWLESPRFELFYKLIAQSVTDAFTDHLQAAADSRLLLEEKFPEQWLDRIAAPEELKKRSERYLERIRGNHPAESSRQLDSGNR</sequence>
<accession>A0A1I8GQU7</accession>
<dbReference type="WBParaSite" id="maker-uti_cns_0002765-snap-gene-0.5-mRNA-1">
    <property type="protein sequence ID" value="maker-uti_cns_0002765-snap-gene-0.5-mRNA-1"/>
    <property type="gene ID" value="maker-uti_cns_0002765-snap-gene-0.5"/>
</dbReference>
<name>A0A1I8GQU7_9PLAT</name>
<evidence type="ECO:0000313" key="2">
    <source>
        <dbReference type="WBParaSite" id="maker-uti_cns_0002765-snap-gene-0.5-mRNA-1"/>
    </source>
</evidence>
<dbReference type="OrthoDB" id="6022628at2759"/>
<keyword evidence="1" id="KW-1185">Reference proteome</keyword>
<reference evidence="2" key="1">
    <citation type="submission" date="2016-11" db="UniProtKB">
        <authorList>
            <consortium name="WormBaseParasite"/>
        </authorList>
    </citation>
    <scope>IDENTIFICATION</scope>
</reference>
<dbReference type="AlphaFoldDB" id="A0A1I8GQU7"/>
<organism evidence="1 2">
    <name type="scientific">Macrostomum lignano</name>
    <dbReference type="NCBI Taxonomy" id="282301"/>
    <lineage>
        <taxon>Eukaryota</taxon>
        <taxon>Metazoa</taxon>
        <taxon>Spiralia</taxon>
        <taxon>Lophotrochozoa</taxon>
        <taxon>Platyhelminthes</taxon>
        <taxon>Rhabditophora</taxon>
        <taxon>Macrostomorpha</taxon>
        <taxon>Macrostomida</taxon>
        <taxon>Macrostomidae</taxon>
        <taxon>Macrostomum</taxon>
    </lineage>
</organism>